<protein>
    <recommendedName>
        <fullName evidence="3">Antitoxin VbhA domain-containing protein</fullName>
    </recommendedName>
</protein>
<reference evidence="1 2" key="1">
    <citation type="submission" date="2020-08" db="EMBL/GenBank/DDBJ databases">
        <title>Hymenobacter sp.</title>
        <authorList>
            <person name="Kim M.K."/>
        </authorList>
    </citation>
    <scope>NUCLEOTIDE SEQUENCE [LARGE SCALE GENOMIC DNA]</scope>
    <source>
        <strain evidence="1 2">BT507</strain>
    </source>
</reference>
<gene>
    <name evidence="1" type="ORF">H8B15_20795</name>
</gene>
<dbReference type="Proteomes" id="UP000622017">
    <property type="component" value="Unassembled WGS sequence"/>
</dbReference>
<keyword evidence="2" id="KW-1185">Reference proteome</keyword>
<proteinExistence type="predicted"/>
<dbReference type="EMBL" id="JACSCY010000031">
    <property type="protein sequence ID" value="MBC6613372.1"/>
    <property type="molecule type" value="Genomic_DNA"/>
</dbReference>
<sequence>MAASYLPVPPVSLSLSEQQSWLSRLQQAEQVVGIADAGFPQVSSETLSLWQRYVQGELTLEQLLILQCHRLRLR</sequence>
<comment type="caution">
    <text evidence="1">The sequence shown here is derived from an EMBL/GenBank/DDBJ whole genome shotgun (WGS) entry which is preliminary data.</text>
</comment>
<organism evidence="1 2">
    <name type="scientific">Hymenobacter citatus</name>
    <dbReference type="NCBI Taxonomy" id="2763506"/>
    <lineage>
        <taxon>Bacteria</taxon>
        <taxon>Pseudomonadati</taxon>
        <taxon>Bacteroidota</taxon>
        <taxon>Cytophagia</taxon>
        <taxon>Cytophagales</taxon>
        <taxon>Hymenobacteraceae</taxon>
        <taxon>Hymenobacter</taxon>
    </lineage>
</organism>
<name>A0ABR7MQM8_9BACT</name>
<evidence type="ECO:0008006" key="3">
    <source>
        <dbReference type="Google" id="ProtNLM"/>
    </source>
</evidence>
<evidence type="ECO:0000313" key="1">
    <source>
        <dbReference type="EMBL" id="MBC6613372.1"/>
    </source>
</evidence>
<evidence type="ECO:0000313" key="2">
    <source>
        <dbReference type="Proteomes" id="UP000622017"/>
    </source>
</evidence>
<accession>A0ABR7MQM8</accession>
<dbReference type="RefSeq" id="WP_187321570.1">
    <property type="nucleotide sequence ID" value="NZ_JACSCY010000031.1"/>
</dbReference>